<keyword evidence="4 5" id="KW-0975">Bacterial flagellum</keyword>
<dbReference type="GO" id="GO:0071973">
    <property type="term" value="P:bacterial-type flagellum-dependent cell motility"/>
    <property type="evidence" value="ECO:0007669"/>
    <property type="project" value="TreeGrafter"/>
</dbReference>
<dbReference type="AlphaFoldDB" id="A0A9Q4AYW5"/>
<sequence>MRISGMATGMDIEQMVGDLMRAERMPLERMHQDHQELVLKMDDYREVNRGFMNFRSNTFDGILRQSNMGAKLVTSTNESLVSGTATSSAGDASYTISNVESLASAANNASVASINVGEEEFDPNAPLEDQAHLLSGSEHWAGDAIEFTIQTYDENGEREPVDFEFEADATLNDVLDGINRSSAGVQAFYDPFSERVSISRTETGVFNKDGNEMVLDFAGNDFLTDTLQLDGAEETGAQNARFTMNGLSEMERHSNTFTIDGLTIQLHNEFDESVQVSVENDTDTIFETVMGFVDDYNEMLAYTNGKINEEYYRDYRPLTDEQRREMSESEIELWEERSQSGLLRHDSMLSGAMNDLRSKLYNHVETGDPNQTFSHLTEIGLDTSSDYQERGRLVVDEAELRAAIEEDAEGVYQLFAAEGEDESEQGLAHRVRDSLNHTIEMVGQRAGRAEMSSNQQFAIGREINQVTDRISNFERRMEQVEERYWAQFTRMEQAVSEANAQMQSLMQAMGGEGQMPM</sequence>
<comment type="similarity">
    <text evidence="1 5">Belongs to the FliD family.</text>
</comment>
<name>A0A9Q4AYW5_SALAG</name>
<dbReference type="NCBIfam" id="NF005833">
    <property type="entry name" value="PRK07737.1"/>
    <property type="match status" value="1"/>
</dbReference>
<keyword evidence="8" id="KW-0966">Cell projection</keyword>
<evidence type="ECO:0000256" key="4">
    <source>
        <dbReference type="ARBA" id="ARBA00023143"/>
    </source>
</evidence>
<dbReference type="GO" id="GO:0009424">
    <property type="term" value="C:bacterial-type flagellum hook"/>
    <property type="evidence" value="ECO:0007669"/>
    <property type="project" value="UniProtKB-UniRule"/>
</dbReference>
<comment type="caution">
    <text evidence="8">The sequence shown here is derived from an EMBL/GenBank/DDBJ whole genome shotgun (WGS) entry which is preliminary data.</text>
</comment>
<evidence type="ECO:0000256" key="3">
    <source>
        <dbReference type="ARBA" id="ARBA00023054"/>
    </source>
</evidence>
<evidence type="ECO:0000256" key="1">
    <source>
        <dbReference type="ARBA" id="ARBA00009764"/>
    </source>
</evidence>
<feature type="domain" description="Flagellar hook-associated protein 2 N-terminal" evidence="6">
    <location>
        <begin position="8"/>
        <end position="105"/>
    </location>
</feature>
<keyword evidence="9" id="KW-1185">Reference proteome</keyword>
<dbReference type="InterPro" id="IPR003481">
    <property type="entry name" value="FliD_N"/>
</dbReference>
<feature type="coiled-coil region" evidence="5">
    <location>
        <begin position="463"/>
        <end position="508"/>
    </location>
</feature>
<evidence type="ECO:0000313" key="9">
    <source>
        <dbReference type="Proteomes" id="UP001057753"/>
    </source>
</evidence>
<dbReference type="EMBL" id="JABXYM010000001">
    <property type="protein sequence ID" value="MCR6095075.1"/>
    <property type="molecule type" value="Genomic_DNA"/>
</dbReference>
<reference evidence="8" key="1">
    <citation type="submission" date="2020-06" db="EMBL/GenBank/DDBJ databases">
        <title>Insight into the genomes of haloalkaliphilic bacilli from Kenyan soda lakes.</title>
        <authorList>
            <person name="Mwirichia R."/>
            <person name="Villamizar G.C."/>
            <person name="Poehlein A."/>
            <person name="Mugweru J."/>
            <person name="Kipnyargis A."/>
            <person name="Kiplimo D."/>
            <person name="Orwa P."/>
            <person name="Daniel R."/>
        </authorList>
    </citation>
    <scope>NUCLEOTIDE SEQUENCE</scope>
    <source>
        <strain evidence="8">B1096_S55</strain>
    </source>
</reference>
<evidence type="ECO:0000259" key="7">
    <source>
        <dbReference type="Pfam" id="PF07195"/>
    </source>
</evidence>
<evidence type="ECO:0000259" key="6">
    <source>
        <dbReference type="Pfam" id="PF02465"/>
    </source>
</evidence>
<evidence type="ECO:0000313" key="8">
    <source>
        <dbReference type="EMBL" id="MCR6095075.1"/>
    </source>
</evidence>
<dbReference type="Proteomes" id="UP001057753">
    <property type="component" value="Unassembled WGS sequence"/>
</dbReference>
<evidence type="ECO:0000256" key="5">
    <source>
        <dbReference type="RuleBase" id="RU362066"/>
    </source>
</evidence>
<feature type="domain" description="Flagellar hook-associated protein 2 C-terminal" evidence="7">
    <location>
        <begin position="237"/>
        <end position="500"/>
    </location>
</feature>
<dbReference type="PANTHER" id="PTHR30288:SF0">
    <property type="entry name" value="FLAGELLAR HOOK-ASSOCIATED PROTEIN 2"/>
    <property type="match status" value="1"/>
</dbReference>
<dbReference type="GO" id="GO:0009421">
    <property type="term" value="C:bacterial-type flagellum filament cap"/>
    <property type="evidence" value="ECO:0007669"/>
    <property type="project" value="InterPro"/>
</dbReference>
<keyword evidence="5" id="KW-0964">Secreted</keyword>
<comment type="function">
    <text evidence="5">Required for morphogenesis and for the elongation of the flagellar filament by facilitating polymerization of the flagellin monomers at the tip of growing filament. Forms a capping structure, which prevents flagellin subunits (transported through the central channel of the flagellum) from leaking out without polymerization at the distal end.</text>
</comment>
<dbReference type="InterPro" id="IPR010809">
    <property type="entry name" value="FliD_C"/>
</dbReference>
<gene>
    <name evidence="8" type="ORF">HXA33_00745</name>
</gene>
<dbReference type="Pfam" id="PF02465">
    <property type="entry name" value="FliD_N"/>
    <property type="match status" value="1"/>
</dbReference>
<organism evidence="8 9">
    <name type="scientific">Salipaludibacillus agaradhaerens</name>
    <name type="common">Bacillus agaradhaerens</name>
    <dbReference type="NCBI Taxonomy" id="76935"/>
    <lineage>
        <taxon>Bacteria</taxon>
        <taxon>Bacillati</taxon>
        <taxon>Bacillota</taxon>
        <taxon>Bacilli</taxon>
        <taxon>Bacillales</taxon>
        <taxon>Bacillaceae</taxon>
    </lineage>
</organism>
<protein>
    <recommendedName>
        <fullName evidence="5">Flagellar hook-associated protein 2</fullName>
        <shortName evidence="5">HAP2</shortName>
    </recommendedName>
    <alternativeName>
        <fullName evidence="5">Flagellar cap protein</fullName>
    </alternativeName>
</protein>
<comment type="subunit">
    <text evidence="2 5">Homopentamer.</text>
</comment>
<proteinExistence type="inferred from homology"/>
<dbReference type="Pfam" id="PF07195">
    <property type="entry name" value="FliD_C"/>
    <property type="match status" value="1"/>
</dbReference>
<dbReference type="GO" id="GO:0005576">
    <property type="term" value="C:extracellular region"/>
    <property type="evidence" value="ECO:0007669"/>
    <property type="project" value="UniProtKB-SubCell"/>
</dbReference>
<dbReference type="RefSeq" id="WP_257819732.1">
    <property type="nucleotide sequence ID" value="NZ_JABXYM010000001.1"/>
</dbReference>
<dbReference type="PANTHER" id="PTHR30288">
    <property type="entry name" value="FLAGELLAR CAP/ASSEMBLY PROTEIN FLID"/>
    <property type="match status" value="1"/>
</dbReference>
<dbReference type="InterPro" id="IPR040026">
    <property type="entry name" value="FliD"/>
</dbReference>
<keyword evidence="8" id="KW-0282">Flagellum</keyword>
<dbReference type="GO" id="GO:0007155">
    <property type="term" value="P:cell adhesion"/>
    <property type="evidence" value="ECO:0007669"/>
    <property type="project" value="InterPro"/>
</dbReference>
<evidence type="ECO:0000256" key="2">
    <source>
        <dbReference type="ARBA" id="ARBA00011255"/>
    </source>
</evidence>
<keyword evidence="8" id="KW-0969">Cilium</keyword>
<accession>A0A9Q4AYW5</accession>
<keyword evidence="3 5" id="KW-0175">Coiled coil</keyword>
<comment type="subcellular location">
    <subcellularLocation>
        <location evidence="5">Secreted</location>
    </subcellularLocation>
    <subcellularLocation>
        <location evidence="5">Bacterial flagellum</location>
    </subcellularLocation>
</comment>